<evidence type="ECO:0000313" key="15">
    <source>
        <dbReference type="EMBL" id="SET09454.1"/>
    </source>
</evidence>
<evidence type="ECO:0000256" key="11">
    <source>
        <dbReference type="ARBA" id="ARBA00037847"/>
    </source>
</evidence>
<dbReference type="SUPFAM" id="SSF81573">
    <property type="entry name" value="F1F0 ATP synthase subunit B, membrane domain"/>
    <property type="match status" value="1"/>
</dbReference>
<dbReference type="HAMAP" id="MF_01398">
    <property type="entry name" value="ATP_synth_b_bprime"/>
    <property type="match status" value="1"/>
</dbReference>
<comment type="function">
    <text evidence="12">Component of the F(0) channel, it forms part of the peripheral stalk, linking F(1) to F(0).</text>
</comment>
<dbReference type="GO" id="GO:0005886">
    <property type="term" value="C:plasma membrane"/>
    <property type="evidence" value="ECO:0007669"/>
    <property type="project" value="UniProtKB-SubCell"/>
</dbReference>
<keyword evidence="4 12" id="KW-0812">Transmembrane</keyword>
<evidence type="ECO:0000256" key="9">
    <source>
        <dbReference type="ARBA" id="ARBA00023310"/>
    </source>
</evidence>
<comment type="similarity">
    <text evidence="1 12 13">Belongs to the ATPase B chain family.</text>
</comment>
<dbReference type="InterPro" id="IPR002146">
    <property type="entry name" value="ATP_synth_b/b'su_bac/chlpt"/>
</dbReference>
<dbReference type="InterPro" id="IPR028987">
    <property type="entry name" value="ATP_synth_B-like_membr_sf"/>
</dbReference>
<keyword evidence="14" id="KW-0175">Coiled coil</keyword>
<dbReference type="Proteomes" id="UP000199800">
    <property type="component" value="Unassembled WGS sequence"/>
</dbReference>
<evidence type="ECO:0000256" key="1">
    <source>
        <dbReference type="ARBA" id="ARBA00005513"/>
    </source>
</evidence>
<dbReference type="CDD" id="cd06503">
    <property type="entry name" value="ATP-synt_Fo_b"/>
    <property type="match status" value="1"/>
</dbReference>
<keyword evidence="7 12" id="KW-0406">Ion transport</keyword>
<evidence type="ECO:0000256" key="5">
    <source>
        <dbReference type="ARBA" id="ARBA00022781"/>
    </source>
</evidence>
<keyword evidence="6 12" id="KW-1133">Transmembrane helix</keyword>
<evidence type="ECO:0000256" key="4">
    <source>
        <dbReference type="ARBA" id="ARBA00022692"/>
    </source>
</evidence>
<gene>
    <name evidence="12" type="primary">atpF</name>
    <name evidence="15" type="ORF">SAMN04487772_10856</name>
</gene>
<dbReference type="InterPro" id="IPR050059">
    <property type="entry name" value="ATP_synthase_B_chain"/>
</dbReference>
<evidence type="ECO:0000256" key="8">
    <source>
        <dbReference type="ARBA" id="ARBA00023136"/>
    </source>
</evidence>
<feature type="coiled-coil region" evidence="14">
    <location>
        <begin position="59"/>
        <end position="145"/>
    </location>
</feature>
<dbReference type="GO" id="GO:0012505">
    <property type="term" value="C:endomembrane system"/>
    <property type="evidence" value="ECO:0007669"/>
    <property type="project" value="UniProtKB-SubCell"/>
</dbReference>
<keyword evidence="16" id="KW-1185">Reference proteome</keyword>
<organism evidence="15 16">
    <name type="scientific">[Clostridium] polysaccharolyticum</name>
    <dbReference type="NCBI Taxonomy" id="29364"/>
    <lineage>
        <taxon>Bacteria</taxon>
        <taxon>Bacillati</taxon>
        <taxon>Bacillota</taxon>
        <taxon>Clostridia</taxon>
        <taxon>Lachnospirales</taxon>
        <taxon>Lachnospiraceae</taxon>
    </lineage>
</organism>
<keyword evidence="3 12" id="KW-0138">CF(0)</keyword>
<evidence type="ECO:0000256" key="6">
    <source>
        <dbReference type="ARBA" id="ARBA00022989"/>
    </source>
</evidence>
<evidence type="ECO:0000256" key="2">
    <source>
        <dbReference type="ARBA" id="ARBA00022448"/>
    </source>
</evidence>
<dbReference type="GO" id="GO:0046933">
    <property type="term" value="F:proton-transporting ATP synthase activity, rotational mechanism"/>
    <property type="evidence" value="ECO:0007669"/>
    <property type="project" value="UniProtKB-UniRule"/>
</dbReference>
<comment type="subunit">
    <text evidence="12">F-type ATPases have 2 components, F(1) - the catalytic core - and F(0) - the membrane proton channel. F(1) has five subunits: alpha(3), beta(3), gamma(1), delta(1), epsilon(1). F(0) has three main subunits: a(1), b(2) and c(10-14). The alpha and beta chains form an alternating ring which encloses part of the gamma chain. F(1) is attached to F(0) by a central stalk formed by the gamma and epsilon chains, while a peripheral stalk is formed by the delta and b chains.</text>
</comment>
<evidence type="ECO:0000256" key="7">
    <source>
        <dbReference type="ARBA" id="ARBA00023065"/>
    </source>
</evidence>
<dbReference type="RefSeq" id="WP_242939690.1">
    <property type="nucleotide sequence ID" value="NZ_FOHN01000008.1"/>
</dbReference>
<comment type="function">
    <text evidence="10 12">F(1)F(0) ATP synthase produces ATP from ADP in the presence of a proton or sodium gradient. F-type ATPases consist of two structural domains, F(1) containing the extramembraneous catalytic core and F(0) containing the membrane proton channel, linked together by a central stalk and a peripheral stalk. During catalysis, ATP synthesis in the catalytic domain of F(1) is coupled via a rotary mechanism of the central stalk subunits to proton translocation.</text>
</comment>
<dbReference type="EMBL" id="FOHN01000008">
    <property type="protein sequence ID" value="SET09454.1"/>
    <property type="molecule type" value="Genomic_DNA"/>
</dbReference>
<evidence type="ECO:0000256" key="10">
    <source>
        <dbReference type="ARBA" id="ARBA00025198"/>
    </source>
</evidence>
<keyword evidence="2 12" id="KW-0813">Transport</keyword>
<name>A0A1I0BR88_9FIRM</name>
<evidence type="ECO:0000256" key="13">
    <source>
        <dbReference type="RuleBase" id="RU003848"/>
    </source>
</evidence>
<dbReference type="Pfam" id="PF00430">
    <property type="entry name" value="ATP-synt_B"/>
    <property type="match status" value="1"/>
</dbReference>
<dbReference type="GO" id="GO:0045259">
    <property type="term" value="C:proton-transporting ATP synthase complex"/>
    <property type="evidence" value="ECO:0007669"/>
    <property type="project" value="UniProtKB-KW"/>
</dbReference>
<evidence type="ECO:0000256" key="14">
    <source>
        <dbReference type="SAM" id="Coils"/>
    </source>
</evidence>
<dbReference type="GO" id="GO:0046961">
    <property type="term" value="F:proton-transporting ATPase activity, rotational mechanism"/>
    <property type="evidence" value="ECO:0007669"/>
    <property type="project" value="TreeGrafter"/>
</dbReference>
<keyword evidence="9 12" id="KW-0066">ATP synthesis</keyword>
<accession>A0A1I0BR88</accession>
<dbReference type="NCBIfam" id="TIGR01144">
    <property type="entry name" value="ATP_synt_b"/>
    <property type="match status" value="1"/>
</dbReference>
<evidence type="ECO:0000256" key="12">
    <source>
        <dbReference type="HAMAP-Rule" id="MF_01398"/>
    </source>
</evidence>
<keyword evidence="12" id="KW-1003">Cell membrane</keyword>
<keyword evidence="5 12" id="KW-0375">Hydrogen ion transport</keyword>
<evidence type="ECO:0000256" key="3">
    <source>
        <dbReference type="ARBA" id="ARBA00022547"/>
    </source>
</evidence>
<protein>
    <recommendedName>
        <fullName evidence="12">ATP synthase subunit b</fullName>
    </recommendedName>
    <alternativeName>
        <fullName evidence="12">ATP synthase F(0) sector subunit b</fullName>
    </alternativeName>
    <alternativeName>
        <fullName evidence="12">ATPase subunit I</fullName>
    </alternativeName>
    <alternativeName>
        <fullName evidence="12">F-type ATPase subunit b</fullName>
        <shortName evidence="12">F-ATPase subunit b</shortName>
    </alternativeName>
</protein>
<reference evidence="15 16" key="1">
    <citation type="submission" date="2016-10" db="EMBL/GenBank/DDBJ databases">
        <authorList>
            <person name="de Groot N.N."/>
        </authorList>
    </citation>
    <scope>NUCLEOTIDE SEQUENCE [LARGE SCALE GENOMIC DNA]</scope>
    <source>
        <strain evidence="15 16">DSM 1801</strain>
    </source>
</reference>
<evidence type="ECO:0000313" key="16">
    <source>
        <dbReference type="Proteomes" id="UP000199800"/>
    </source>
</evidence>
<comment type="subcellular location">
    <subcellularLocation>
        <location evidence="12">Cell membrane</location>
        <topology evidence="12">Single-pass membrane protein</topology>
    </subcellularLocation>
    <subcellularLocation>
        <location evidence="11">Endomembrane system</location>
        <topology evidence="11">Single-pass membrane protein</topology>
    </subcellularLocation>
</comment>
<proteinExistence type="inferred from homology"/>
<dbReference type="AlphaFoldDB" id="A0A1I0BR88"/>
<keyword evidence="8 12" id="KW-0472">Membrane</keyword>
<sequence>MNVILLETDWMNNRIFGLDLQLLVDAGIMAIAMLVLFFFISSLLFNPARAFLKKRQQYIQEQLDNAKRDEKQAKEFKAEYDGKLKQIDKEADALISEARKKALKQETVIINEAKEEAVKMIDRANKDIELEKSKVQDEMKQEIINVASAMAGKIVKFSMDEKTQSKLFDETLREMGDGTWQN</sequence>
<dbReference type="InterPro" id="IPR005864">
    <property type="entry name" value="ATP_synth_F0_bsu_bac"/>
</dbReference>
<dbReference type="PANTHER" id="PTHR33445">
    <property type="entry name" value="ATP SYNTHASE SUBUNIT B', CHLOROPLASTIC"/>
    <property type="match status" value="1"/>
</dbReference>
<dbReference type="STRING" id="29364.SAMN04487772_10856"/>
<feature type="transmembrane region" description="Helical" evidence="12">
    <location>
        <begin position="20"/>
        <end position="45"/>
    </location>
</feature>
<dbReference type="PANTHER" id="PTHR33445:SF2">
    <property type="entry name" value="ATP SYNTHASE SUBUNIT B', CHLOROPLASTIC"/>
    <property type="match status" value="1"/>
</dbReference>